<reference evidence="1" key="1">
    <citation type="submission" date="2019-08" db="EMBL/GenBank/DDBJ databases">
        <authorList>
            <person name="Kucharzyk K."/>
            <person name="Murdoch R.W."/>
            <person name="Higgins S."/>
            <person name="Loffler F."/>
        </authorList>
    </citation>
    <scope>NUCLEOTIDE SEQUENCE</scope>
</reference>
<gene>
    <name evidence="1" type="ORF">SDC9_15025</name>
</gene>
<name>A0A644TQK7_9ZZZZ</name>
<sequence>MLKERADMFGFLRRKKEVDLDVVLGRDKYNYKPVARRFATLMDKGQTKTALRYLSYCLMGLPFEQRISRFDIDYIFKHMCESTGNKAIYHNHRRSNDMEEDF</sequence>
<evidence type="ECO:0000313" key="1">
    <source>
        <dbReference type="EMBL" id="MPL69288.1"/>
    </source>
</evidence>
<comment type="caution">
    <text evidence="1">The sequence shown here is derived from an EMBL/GenBank/DDBJ whole genome shotgun (WGS) entry which is preliminary data.</text>
</comment>
<dbReference type="EMBL" id="VSSQ01000046">
    <property type="protein sequence ID" value="MPL69288.1"/>
    <property type="molecule type" value="Genomic_DNA"/>
</dbReference>
<accession>A0A644TQK7</accession>
<organism evidence="1">
    <name type="scientific">bioreactor metagenome</name>
    <dbReference type="NCBI Taxonomy" id="1076179"/>
    <lineage>
        <taxon>unclassified sequences</taxon>
        <taxon>metagenomes</taxon>
        <taxon>ecological metagenomes</taxon>
    </lineage>
</organism>
<proteinExistence type="predicted"/>
<dbReference type="AlphaFoldDB" id="A0A644TQK7"/>
<protein>
    <submittedName>
        <fullName evidence="1">Uncharacterized protein</fullName>
    </submittedName>
</protein>